<evidence type="ECO:0000313" key="3">
    <source>
        <dbReference type="Proteomes" id="UP000182229"/>
    </source>
</evidence>
<dbReference type="AlphaFoldDB" id="A0A1L9BCG6"/>
<reference evidence="2 3" key="2">
    <citation type="submission" date="2016-12" db="EMBL/GenBank/DDBJ databases">
        <title>Draft Genome Sequence of Cystobacter ferrugineus Strain Cbfe23.</title>
        <authorList>
            <person name="Akbar S."/>
            <person name="Dowd S.E."/>
            <person name="Stevens D.C."/>
        </authorList>
    </citation>
    <scope>NUCLEOTIDE SEQUENCE [LARGE SCALE GENOMIC DNA]</scope>
    <source>
        <strain evidence="2 3">Cbfe23</strain>
    </source>
</reference>
<dbReference type="OrthoDB" id="9800461at2"/>
<dbReference type="RefSeq" id="WP_071898595.1">
    <property type="nucleotide sequence ID" value="NZ_MPIN01000003.1"/>
</dbReference>
<dbReference type="Proteomes" id="UP000182229">
    <property type="component" value="Unassembled WGS sequence"/>
</dbReference>
<dbReference type="STRING" id="83449.BON30_12850"/>
<keyword evidence="3" id="KW-1185">Reference proteome</keyword>
<gene>
    <name evidence="2" type="ORF">BON30_12850</name>
</gene>
<evidence type="ECO:0008006" key="4">
    <source>
        <dbReference type="Google" id="ProtNLM"/>
    </source>
</evidence>
<reference evidence="3" key="1">
    <citation type="submission" date="2016-11" db="EMBL/GenBank/DDBJ databases">
        <authorList>
            <person name="Shukria A."/>
            <person name="Stevens D.C."/>
        </authorList>
    </citation>
    <scope>NUCLEOTIDE SEQUENCE [LARGE SCALE GENOMIC DNA]</scope>
    <source>
        <strain evidence="3">Cbfe23</strain>
    </source>
</reference>
<feature type="compositionally biased region" description="Basic residues" evidence="1">
    <location>
        <begin position="1"/>
        <end position="23"/>
    </location>
</feature>
<protein>
    <recommendedName>
        <fullName evidence="4">DUF3052 domain-containing protein</fullName>
    </recommendedName>
</protein>
<comment type="caution">
    <text evidence="2">The sequence shown here is derived from an EMBL/GenBank/DDBJ whole genome shotgun (WGS) entry which is preliminary data.</text>
</comment>
<feature type="region of interest" description="Disordered" evidence="1">
    <location>
        <begin position="1"/>
        <end position="56"/>
    </location>
</feature>
<organism evidence="2 3">
    <name type="scientific">Cystobacter ferrugineus</name>
    <dbReference type="NCBI Taxonomy" id="83449"/>
    <lineage>
        <taxon>Bacteria</taxon>
        <taxon>Pseudomonadati</taxon>
        <taxon>Myxococcota</taxon>
        <taxon>Myxococcia</taxon>
        <taxon>Myxococcales</taxon>
        <taxon>Cystobacterineae</taxon>
        <taxon>Archangiaceae</taxon>
        <taxon>Cystobacter</taxon>
    </lineage>
</organism>
<dbReference type="EMBL" id="MPIN01000003">
    <property type="protein sequence ID" value="OJH39962.1"/>
    <property type="molecule type" value="Genomic_DNA"/>
</dbReference>
<evidence type="ECO:0000256" key="1">
    <source>
        <dbReference type="SAM" id="MobiDB-lite"/>
    </source>
</evidence>
<evidence type="ECO:0000313" key="2">
    <source>
        <dbReference type="EMBL" id="OJH39962.1"/>
    </source>
</evidence>
<name>A0A1L9BCG6_9BACT</name>
<sequence length="183" mass="19578">MARTTRKTTTRPAKKTAAKKATPRRAASTTRQAVKRPATPVKSPARPAPSTKPLGQKMLLKPGMEAVVLGAPGDVATLLGELPAGASVRTKLGKGAPFLLVFVRNQAELEQRMSQLGPVLTPTTLLWVAYPKQSSKVETDLNRDRGWEPAERLGLRGIAQVAVDGTWAATRLRPSDAPSTSRP</sequence>
<accession>A0A1L9BCG6</accession>
<proteinExistence type="predicted"/>